<dbReference type="PANTHER" id="PTHR42743">
    <property type="entry name" value="AMINO-ACID AMINOTRANSFERASE"/>
    <property type="match status" value="1"/>
</dbReference>
<dbReference type="SUPFAM" id="SSF56752">
    <property type="entry name" value="D-aminoacid aminotransferase-like PLP-dependent enzymes"/>
    <property type="match status" value="1"/>
</dbReference>
<protein>
    <submittedName>
        <fullName evidence="2">Aminotransferase class IV</fullName>
    </submittedName>
</protein>
<proteinExistence type="inferred from homology"/>
<dbReference type="InterPro" id="IPR050571">
    <property type="entry name" value="Class-IV_PLP-Dep_Aminotrnsfr"/>
</dbReference>
<dbReference type="InterPro" id="IPR043132">
    <property type="entry name" value="BCAT-like_C"/>
</dbReference>
<dbReference type="AlphaFoldDB" id="A0A480A0T6"/>
<reference evidence="3" key="1">
    <citation type="submission" date="2019-02" db="EMBL/GenBank/DDBJ databases">
        <title>Draft genome sequence of Sphaerospermopsis reniformis NIES-1949.</title>
        <authorList>
            <person name="Yamaguchi H."/>
            <person name="Suzuki S."/>
            <person name="Kawachi M."/>
        </authorList>
    </citation>
    <scope>NUCLEOTIDE SEQUENCE [LARGE SCALE GENOMIC DNA]</scope>
    <source>
        <strain evidence="3">NIES-1949</strain>
    </source>
</reference>
<dbReference type="GO" id="GO:0046394">
    <property type="term" value="P:carboxylic acid biosynthetic process"/>
    <property type="evidence" value="ECO:0007669"/>
    <property type="project" value="UniProtKB-ARBA"/>
</dbReference>
<dbReference type="Proteomes" id="UP000300142">
    <property type="component" value="Unassembled WGS sequence"/>
</dbReference>
<dbReference type="EMBL" id="BJCE01000114">
    <property type="protein sequence ID" value="GCL38082.1"/>
    <property type="molecule type" value="Genomic_DNA"/>
</dbReference>
<keyword evidence="2" id="KW-0032">Aminotransferase</keyword>
<dbReference type="GO" id="GO:0005829">
    <property type="term" value="C:cytosol"/>
    <property type="evidence" value="ECO:0007669"/>
    <property type="project" value="TreeGrafter"/>
</dbReference>
<gene>
    <name evidence="2" type="ORF">SR1949_31950</name>
</gene>
<evidence type="ECO:0000313" key="2">
    <source>
        <dbReference type="EMBL" id="GCL38082.1"/>
    </source>
</evidence>
<evidence type="ECO:0000313" key="3">
    <source>
        <dbReference type="Proteomes" id="UP000300142"/>
    </source>
</evidence>
<dbReference type="Gene3D" id="3.20.10.10">
    <property type="entry name" value="D-amino Acid Aminotransferase, subunit A, domain 2"/>
    <property type="match status" value="1"/>
</dbReference>
<evidence type="ECO:0000256" key="1">
    <source>
        <dbReference type="ARBA" id="ARBA00009320"/>
    </source>
</evidence>
<dbReference type="Gene3D" id="3.30.470.10">
    <property type="match status" value="1"/>
</dbReference>
<comment type="caution">
    <text evidence="2">The sequence shown here is derived from an EMBL/GenBank/DDBJ whole genome shotgun (WGS) entry which is preliminary data.</text>
</comment>
<keyword evidence="3" id="KW-1185">Reference proteome</keyword>
<name>A0A480A0T6_9CYAN</name>
<organism evidence="2 3">
    <name type="scientific">Sphaerospermopsis reniformis</name>
    <dbReference type="NCBI Taxonomy" id="531300"/>
    <lineage>
        <taxon>Bacteria</taxon>
        <taxon>Bacillati</taxon>
        <taxon>Cyanobacteriota</taxon>
        <taxon>Cyanophyceae</taxon>
        <taxon>Nostocales</taxon>
        <taxon>Aphanizomenonaceae</taxon>
        <taxon>Sphaerospermopsis</taxon>
    </lineage>
</organism>
<dbReference type="InterPro" id="IPR036038">
    <property type="entry name" value="Aminotransferase-like"/>
</dbReference>
<accession>A0A480A0T6</accession>
<dbReference type="GO" id="GO:0008483">
    <property type="term" value="F:transaminase activity"/>
    <property type="evidence" value="ECO:0007669"/>
    <property type="project" value="UniProtKB-KW"/>
</dbReference>
<dbReference type="InterPro" id="IPR043131">
    <property type="entry name" value="BCAT-like_N"/>
</dbReference>
<dbReference type="InterPro" id="IPR001544">
    <property type="entry name" value="Aminotrans_IV"/>
</dbReference>
<comment type="similarity">
    <text evidence="1">Belongs to the class-IV pyridoxal-phosphate-dependent aminotransferase family.</text>
</comment>
<keyword evidence="2" id="KW-0808">Transferase</keyword>
<dbReference type="PANTHER" id="PTHR42743:SF11">
    <property type="entry name" value="AMINODEOXYCHORISMATE LYASE"/>
    <property type="match status" value="1"/>
</dbReference>
<sequence length="288" mass="32780">MIGKNKIDYPVTCHLSPVTCHLSPVMYWYCGKLIESKTLELNINDPGLLFGATVFTTLRVYDHSLDHSLTNWKAHCSRLQLTLQTFNWPEPNWNFVRQGAEMLLQHFPVIRITIFPDGREWITGRLLPANLTEKQNNGIIAGLAKPEFARSLPKHKTGNYLSPWLAKNNVQAVNAEEAILIDNEGNWLETSTGNLWGWKDGSWWTPPLEVGILPGIERTHIIQHLQNRQITVQQAPWTPQLVKEFAAIAYTNSVVEIIPIHTVHQPTGSLEYNPKHPCFLELKGLFLP</sequence>
<dbReference type="Pfam" id="PF01063">
    <property type="entry name" value="Aminotran_4"/>
    <property type="match status" value="1"/>
</dbReference>